<keyword evidence="2" id="KW-1185">Reference proteome</keyword>
<sequence>MFSVMPEQWSVSFRGRLNGSIFCGEKNCFHQSTKRLLHFFLSRPHSLYRLNSSVISLCLLSNQPNVYYTSFCLDHIPLYRLNSSVISLGLLSNQPNVYYTSFCLDHIPLYRLNSSVISLGLLSNQPNVYYTSFCLDHIPLYRLNSSVISLCLLSNQPNVYYTFLSRPHSFISFKLFCDISWSVI</sequence>
<reference evidence="1" key="1">
    <citation type="submission" date="2021-01" db="EMBL/GenBank/DDBJ databases">
        <authorList>
            <person name="Li R."/>
            <person name="Bekaert M."/>
        </authorList>
    </citation>
    <scope>NUCLEOTIDE SEQUENCE</scope>
    <source>
        <strain evidence="1">Farmed</strain>
    </source>
</reference>
<dbReference type="EMBL" id="CAHIKZ030001867">
    <property type="protein sequence ID" value="CAE1275918.1"/>
    <property type="molecule type" value="Genomic_DNA"/>
</dbReference>
<evidence type="ECO:0000313" key="1">
    <source>
        <dbReference type="EMBL" id="CAE1275918.1"/>
    </source>
</evidence>
<proteinExistence type="predicted"/>
<comment type="caution">
    <text evidence="1">The sequence shown here is derived from an EMBL/GenBank/DDBJ whole genome shotgun (WGS) entry which is preliminary data.</text>
</comment>
<accession>A0A812CPB6</accession>
<evidence type="ECO:0000313" key="2">
    <source>
        <dbReference type="Proteomes" id="UP000597762"/>
    </source>
</evidence>
<protein>
    <submittedName>
        <fullName evidence="1">Uncharacterized protein</fullName>
    </submittedName>
</protein>
<dbReference type="AlphaFoldDB" id="A0A812CPB6"/>
<gene>
    <name evidence="1" type="ORF">SPHA_39726</name>
</gene>
<dbReference type="Proteomes" id="UP000597762">
    <property type="component" value="Unassembled WGS sequence"/>
</dbReference>
<name>A0A812CPB6_ACAPH</name>
<organism evidence="1 2">
    <name type="scientific">Acanthosepion pharaonis</name>
    <name type="common">Pharaoh cuttlefish</name>
    <name type="synonym">Sepia pharaonis</name>
    <dbReference type="NCBI Taxonomy" id="158019"/>
    <lineage>
        <taxon>Eukaryota</taxon>
        <taxon>Metazoa</taxon>
        <taxon>Spiralia</taxon>
        <taxon>Lophotrochozoa</taxon>
        <taxon>Mollusca</taxon>
        <taxon>Cephalopoda</taxon>
        <taxon>Coleoidea</taxon>
        <taxon>Decapodiformes</taxon>
        <taxon>Sepiida</taxon>
        <taxon>Sepiina</taxon>
        <taxon>Sepiidae</taxon>
        <taxon>Acanthosepion</taxon>
    </lineage>
</organism>